<organism evidence="1 3">
    <name type="scientific">Nephila pilipes</name>
    <name type="common">Giant wood spider</name>
    <name type="synonym">Nephila maculata</name>
    <dbReference type="NCBI Taxonomy" id="299642"/>
    <lineage>
        <taxon>Eukaryota</taxon>
        <taxon>Metazoa</taxon>
        <taxon>Ecdysozoa</taxon>
        <taxon>Arthropoda</taxon>
        <taxon>Chelicerata</taxon>
        <taxon>Arachnida</taxon>
        <taxon>Araneae</taxon>
        <taxon>Araneomorphae</taxon>
        <taxon>Entelegynae</taxon>
        <taxon>Araneoidea</taxon>
        <taxon>Nephilidae</taxon>
        <taxon>Nephila</taxon>
    </lineage>
</organism>
<dbReference type="EMBL" id="BMAW01036951">
    <property type="protein sequence ID" value="GFU46485.1"/>
    <property type="molecule type" value="Genomic_DNA"/>
</dbReference>
<protein>
    <recommendedName>
        <fullName evidence="4">Cytochrome P450</fullName>
    </recommendedName>
</protein>
<dbReference type="OrthoDB" id="6449262at2759"/>
<comment type="caution">
    <text evidence="1">The sequence shown here is derived from an EMBL/GenBank/DDBJ whole genome shotgun (WGS) entry which is preliminary data.</text>
</comment>
<gene>
    <name evidence="2" type="ORF">NPIL_13511</name>
    <name evidence="1" type="ORF">NPIL_407971</name>
</gene>
<reference evidence="1" key="1">
    <citation type="submission" date="2020-08" db="EMBL/GenBank/DDBJ databases">
        <title>Multicomponent nature underlies the extraordinary mechanical properties of spider dragline silk.</title>
        <authorList>
            <person name="Kono N."/>
            <person name="Nakamura H."/>
            <person name="Mori M."/>
            <person name="Yoshida Y."/>
            <person name="Ohtoshi R."/>
            <person name="Malay A.D."/>
            <person name="Moran D.A.P."/>
            <person name="Tomita M."/>
            <person name="Numata K."/>
            <person name="Arakawa K."/>
        </authorList>
    </citation>
    <scope>NUCLEOTIDE SEQUENCE</scope>
</reference>
<sequence>MALSLFAAVLLGIVLVLIRYSLWRKKYCHSLPGIEPGLFNIPGDLTTLLMRAAVDKDHPILYHFGQCMKERIELFQQQQLFYLWGFYKPHIVFVKAEAVK</sequence>
<proteinExistence type="predicted"/>
<name>A0A8X6U756_NEPPI</name>
<keyword evidence="3" id="KW-1185">Reference proteome</keyword>
<accession>A0A8X6U756</accession>
<dbReference type="EMBL" id="BMAW01120143">
    <property type="protein sequence ID" value="GFT87837.1"/>
    <property type="molecule type" value="Genomic_DNA"/>
</dbReference>
<evidence type="ECO:0000313" key="2">
    <source>
        <dbReference type="EMBL" id="GFU46485.1"/>
    </source>
</evidence>
<evidence type="ECO:0000313" key="3">
    <source>
        <dbReference type="Proteomes" id="UP000887013"/>
    </source>
</evidence>
<feature type="non-terminal residue" evidence="1">
    <location>
        <position position="1"/>
    </location>
</feature>
<dbReference type="Proteomes" id="UP000887013">
    <property type="component" value="Unassembled WGS sequence"/>
</dbReference>
<evidence type="ECO:0008006" key="4">
    <source>
        <dbReference type="Google" id="ProtNLM"/>
    </source>
</evidence>
<evidence type="ECO:0000313" key="1">
    <source>
        <dbReference type="EMBL" id="GFT87837.1"/>
    </source>
</evidence>
<dbReference type="AlphaFoldDB" id="A0A8X6U756"/>